<dbReference type="InterPro" id="IPR042087">
    <property type="entry name" value="DNA_pol_B_thumb"/>
</dbReference>
<sequence>MPHSELPPHTASGSRTTVDGVVALEPVGQFFRVFARNEFGVTFRDHPFHPFVLLSDPGLADAIAVVTRRYRLQGSGGLCWLVQLDSWRDWCLLREYLQQLSRPAVWFAFPESSQQFLVASGITCFKGLEPSDLKLLCITVSVNRADTQMPGHGQCGNAAITAIAVSNGTDFEEVISAERLTESEMLRRLTMIIQEQDPDIITGYQLSEDELPCLVSRARRHGVRLAWGRNGAEPCLQHIPEHHAGRPHYDVYGRTLLDIRALVRQYDRQVRPLPGSGLQQAAAWFGCSMLSDADQHPLLTAVRETVALYQLLMPYWYSQAQLYPVSPQGVFARSSAAAVNALLVREYLFQRHAVPFPAAVWMAAESNGSLVLRRGRLGPVVHCELSSLAAAIMLAYRIAPHGDELGIFPAALHAVLRLCSEQAESVFGRQKQAACRLLLPAWSELLARGQYPFSDPAAAGELERLRNVLVRDLLDWLREEGAEPVVADLQGIYFMPPAGHDGTDEIKMLARRLDRILPRGADLYCSGRYQAMLVYKQNNYALLEQGGELVVRGSSFVSRAMEPFLREFLVEAVRLLLAGQGEQVHQLYEMFLRRLTSHACPVSWVMRSETVLDSRENYLQGIQSGRRNRAAVYELALARPETWRVGDRVEYYVSGHAKNVVVHESCRLVADFDPAHPDLNIPWYAERLHQLFRRLEPLLPAEPSLFG</sequence>
<proteinExistence type="predicted"/>
<dbReference type="OrthoDB" id="52005at2"/>
<dbReference type="GO" id="GO:0003887">
    <property type="term" value="F:DNA-directed DNA polymerase activity"/>
    <property type="evidence" value="ECO:0007669"/>
    <property type="project" value="UniProtKB-KW"/>
</dbReference>
<dbReference type="GO" id="GO:0004527">
    <property type="term" value="F:exonuclease activity"/>
    <property type="evidence" value="ECO:0007669"/>
    <property type="project" value="UniProtKB-KW"/>
</dbReference>
<protein>
    <recommendedName>
        <fullName evidence="1">DNA-directed DNA polymerase</fullName>
        <ecNumber evidence="1">2.7.7.7</ecNumber>
    </recommendedName>
</protein>
<dbReference type="CDD" id="cd05538">
    <property type="entry name" value="POLBc_Pol_II_B"/>
    <property type="match status" value="1"/>
</dbReference>
<dbReference type="InterPro" id="IPR012337">
    <property type="entry name" value="RNaseH-like_sf"/>
</dbReference>
<evidence type="ECO:0000256" key="1">
    <source>
        <dbReference type="ARBA" id="ARBA00012417"/>
    </source>
</evidence>
<dbReference type="HOGENOM" id="CLU_000203_6_1_7"/>
<dbReference type="Gene3D" id="3.30.420.10">
    <property type="entry name" value="Ribonuclease H-like superfamily/Ribonuclease H"/>
    <property type="match status" value="1"/>
</dbReference>
<dbReference type="SUPFAM" id="SSF56672">
    <property type="entry name" value="DNA/RNA polymerases"/>
    <property type="match status" value="1"/>
</dbReference>
<evidence type="ECO:0000259" key="5">
    <source>
        <dbReference type="Pfam" id="PF03104"/>
    </source>
</evidence>
<reference evidence="6 7" key="1">
    <citation type="submission" date="2008-05" db="EMBL/GenBank/DDBJ databases">
        <title>Complete sequence of chromosome of Geobacter lovleyi SZ.</title>
        <authorList>
            <consortium name="US DOE Joint Genome Institute"/>
            <person name="Lucas S."/>
            <person name="Copeland A."/>
            <person name="Lapidus A."/>
            <person name="Glavina del Rio T."/>
            <person name="Dalin E."/>
            <person name="Tice H."/>
            <person name="Bruce D."/>
            <person name="Goodwin L."/>
            <person name="Pitluck S."/>
            <person name="Chertkov O."/>
            <person name="Meincke L."/>
            <person name="Brettin T."/>
            <person name="Detter J.C."/>
            <person name="Han C."/>
            <person name="Tapia R."/>
            <person name="Kuske C.R."/>
            <person name="Schmutz J."/>
            <person name="Larimer F."/>
            <person name="Land M."/>
            <person name="Hauser L."/>
            <person name="Kyrpides N."/>
            <person name="Mikhailova N."/>
            <person name="Sung Y."/>
            <person name="Fletcher K.E."/>
            <person name="Ritalahti K.M."/>
            <person name="Loeffler F.E."/>
            <person name="Richardson P."/>
        </authorList>
    </citation>
    <scope>NUCLEOTIDE SEQUENCE [LARGE SCALE GENOMIC DNA]</scope>
    <source>
        <strain evidence="7">ATCC BAA-1151 / DSM 17278 / SZ</strain>
    </source>
</reference>
<accession>B3E2F1</accession>
<dbReference type="InterPro" id="IPR036397">
    <property type="entry name" value="RNaseH_sf"/>
</dbReference>
<keyword evidence="6" id="KW-0540">Nuclease</keyword>
<gene>
    <name evidence="6" type="ordered locus">Glov_0476</name>
</gene>
<dbReference type="PANTHER" id="PTHR10322:SF23">
    <property type="entry name" value="DNA POLYMERASE DELTA CATALYTIC SUBUNIT"/>
    <property type="match status" value="1"/>
</dbReference>
<dbReference type="InterPro" id="IPR006133">
    <property type="entry name" value="DNA-dir_DNA_pol_B_exonuc"/>
</dbReference>
<name>B3E2F1_TRIL1</name>
<dbReference type="PANTHER" id="PTHR10322">
    <property type="entry name" value="DNA POLYMERASE CATALYTIC SUBUNIT"/>
    <property type="match status" value="1"/>
</dbReference>
<dbReference type="SMR" id="B3E2F1"/>
<dbReference type="Pfam" id="PF03104">
    <property type="entry name" value="DNA_pol_B_exo1"/>
    <property type="match status" value="1"/>
</dbReference>
<dbReference type="InterPro" id="IPR043502">
    <property type="entry name" value="DNA/RNA_pol_sf"/>
</dbReference>
<keyword evidence="6" id="KW-0378">Hydrolase</keyword>
<dbReference type="STRING" id="398767.Glov_0476"/>
<keyword evidence="4" id="KW-0239">DNA-directed DNA polymerase</keyword>
<keyword evidence="2" id="KW-0808">Transferase</keyword>
<dbReference type="Proteomes" id="UP000002420">
    <property type="component" value="Chromosome"/>
</dbReference>
<keyword evidence="6" id="KW-0269">Exonuclease</keyword>
<keyword evidence="7" id="KW-1185">Reference proteome</keyword>
<evidence type="ECO:0000313" key="6">
    <source>
        <dbReference type="EMBL" id="ACD94204.1"/>
    </source>
</evidence>
<dbReference type="GO" id="GO:0003676">
    <property type="term" value="F:nucleic acid binding"/>
    <property type="evidence" value="ECO:0007669"/>
    <property type="project" value="InterPro"/>
</dbReference>
<dbReference type="EMBL" id="CP001089">
    <property type="protein sequence ID" value="ACD94204.1"/>
    <property type="molecule type" value="Genomic_DNA"/>
</dbReference>
<dbReference type="RefSeq" id="WP_012468560.1">
    <property type="nucleotide sequence ID" value="NC_010814.1"/>
</dbReference>
<evidence type="ECO:0000256" key="3">
    <source>
        <dbReference type="ARBA" id="ARBA00022695"/>
    </source>
</evidence>
<dbReference type="KEGG" id="glo:Glov_0476"/>
<dbReference type="SUPFAM" id="SSF53098">
    <property type="entry name" value="Ribonuclease H-like"/>
    <property type="match status" value="1"/>
</dbReference>
<feature type="domain" description="DNA-directed DNA polymerase family B exonuclease" evidence="5">
    <location>
        <begin position="180"/>
        <end position="261"/>
    </location>
</feature>
<keyword evidence="3" id="KW-0548">Nucleotidyltransferase</keyword>
<dbReference type="InterPro" id="IPR050240">
    <property type="entry name" value="DNA_pol_type-B"/>
</dbReference>
<evidence type="ECO:0000256" key="2">
    <source>
        <dbReference type="ARBA" id="ARBA00022679"/>
    </source>
</evidence>
<evidence type="ECO:0000256" key="4">
    <source>
        <dbReference type="ARBA" id="ARBA00022932"/>
    </source>
</evidence>
<dbReference type="EC" id="2.7.7.7" evidence="1"/>
<dbReference type="AlphaFoldDB" id="B3E2F1"/>
<dbReference type="Gene3D" id="1.10.132.60">
    <property type="entry name" value="DNA polymerase family B, C-terminal domain"/>
    <property type="match status" value="1"/>
</dbReference>
<evidence type="ECO:0000313" key="7">
    <source>
        <dbReference type="Proteomes" id="UP000002420"/>
    </source>
</evidence>
<organism evidence="6 7">
    <name type="scientific">Trichlorobacter lovleyi (strain ATCC BAA-1151 / DSM 17278 / SZ)</name>
    <name type="common">Geobacter lovleyi</name>
    <dbReference type="NCBI Taxonomy" id="398767"/>
    <lineage>
        <taxon>Bacteria</taxon>
        <taxon>Pseudomonadati</taxon>
        <taxon>Thermodesulfobacteriota</taxon>
        <taxon>Desulfuromonadia</taxon>
        <taxon>Geobacterales</taxon>
        <taxon>Geobacteraceae</taxon>
        <taxon>Trichlorobacter</taxon>
    </lineage>
</organism>
<dbReference type="eggNOG" id="COG0417">
    <property type="taxonomic scope" value="Bacteria"/>
</dbReference>